<keyword evidence="2" id="KW-1185">Reference proteome</keyword>
<dbReference type="EMBL" id="JAUBDI010000003">
    <property type="protein sequence ID" value="MDW0112542.1"/>
    <property type="molecule type" value="Genomic_DNA"/>
</dbReference>
<dbReference type="Pfam" id="PF16868">
    <property type="entry name" value="NMT1_3"/>
    <property type="match status" value="2"/>
</dbReference>
<comment type="caution">
    <text evidence="1">The sequence shown here is derived from an EMBL/GenBank/DDBJ whole genome shotgun (WGS) entry which is preliminary data.</text>
</comment>
<dbReference type="PANTHER" id="PTHR42941">
    <property type="entry name" value="SLL1037 PROTEIN"/>
    <property type="match status" value="1"/>
</dbReference>
<gene>
    <name evidence="1" type="ORF">QT711_05040</name>
</gene>
<dbReference type="InterPro" id="IPR011852">
    <property type="entry name" value="TRAP_TAXI"/>
</dbReference>
<organism evidence="1 2">
    <name type="scientific">Sporosarcina saromensis</name>
    <dbReference type="NCBI Taxonomy" id="359365"/>
    <lineage>
        <taxon>Bacteria</taxon>
        <taxon>Bacillati</taxon>
        <taxon>Bacillota</taxon>
        <taxon>Bacilli</taxon>
        <taxon>Bacillales</taxon>
        <taxon>Caryophanaceae</taxon>
        <taxon>Sporosarcina</taxon>
    </lineage>
</organism>
<dbReference type="NCBIfam" id="TIGR02122">
    <property type="entry name" value="TRAP_TAXI"/>
    <property type="match status" value="2"/>
</dbReference>
<dbReference type="Proteomes" id="UP001282284">
    <property type="component" value="Unassembled WGS sequence"/>
</dbReference>
<dbReference type="Gene3D" id="3.40.190.10">
    <property type="entry name" value="Periplasmic binding protein-like II"/>
    <property type="match status" value="2"/>
</dbReference>
<dbReference type="RefSeq" id="WP_317942430.1">
    <property type="nucleotide sequence ID" value="NZ_JAUBDI010000003.1"/>
</dbReference>
<dbReference type="PROSITE" id="PS51257">
    <property type="entry name" value="PROKAR_LIPOPROTEIN"/>
    <property type="match status" value="1"/>
</dbReference>
<evidence type="ECO:0000313" key="1">
    <source>
        <dbReference type="EMBL" id="MDW0112542.1"/>
    </source>
</evidence>
<name>A0ABU4G6D9_9BACL</name>
<evidence type="ECO:0000313" key="2">
    <source>
        <dbReference type="Proteomes" id="UP001282284"/>
    </source>
</evidence>
<proteinExistence type="predicted"/>
<sequence length="333" mass="35506">MKKTRLQSFVLVLLGALLVLSACGGGKKNIAIGPPASETNNVSKIILGAYGIEDGDYKAFQEGFGAAADGVQDGNIDISIGILGLPAASIESLQASAGDVKMLSLSDDAIKKIEEQSGYKRFTIPKESYDFLTEDVETVTAYAILMGNTDTIDEELGYELAKSMIENASENTHAQAKQMILENALNGAEGLLIHPGAKKYYEEQGLTVENEVATVSADKSDRKAEFTLGTGSQGGTYYPLGGEMANLWNKYIEGINVTNMETGASVENLSSISKGQMDLGMTVHVPALNALNGKADFEGNPVTNAAFIGHIYPEVVQIVTREKTEISSFDDLK</sequence>
<dbReference type="SUPFAM" id="SSF53850">
    <property type="entry name" value="Periplasmic binding protein-like II"/>
    <property type="match status" value="2"/>
</dbReference>
<reference evidence="1 2" key="1">
    <citation type="submission" date="2023-06" db="EMBL/GenBank/DDBJ databases">
        <title>Sporosarcina sp. nov., isolated from Korean traditional fermented seafood 'Jeotgal'.</title>
        <authorList>
            <person name="Yang A.I."/>
            <person name="Shin N.-R."/>
        </authorList>
    </citation>
    <scope>NUCLEOTIDE SEQUENCE [LARGE SCALE GENOMIC DNA]</scope>
    <source>
        <strain evidence="1 2">KCTC13119</strain>
    </source>
</reference>
<accession>A0ABU4G6D9</accession>
<protein>
    <submittedName>
        <fullName evidence="1">TAXI family TRAP transporter solute-binding subunit</fullName>
    </submittedName>
</protein>
<dbReference type="PANTHER" id="PTHR42941:SF1">
    <property type="entry name" value="SLL1037 PROTEIN"/>
    <property type="match status" value="1"/>
</dbReference>